<dbReference type="InterPro" id="IPR055364">
    <property type="entry name" value="PTHB1_CtH_dom"/>
</dbReference>
<comment type="caution">
    <text evidence="7">The sequence shown here is derived from an EMBL/GenBank/DDBJ whole genome shotgun (WGS) entry which is preliminary data.</text>
</comment>
<gene>
    <name evidence="7" type="ORF">C9374_009918</name>
</gene>
<keyword evidence="8" id="KW-1185">Reference proteome</keyword>
<reference evidence="7 8" key="1">
    <citation type="journal article" date="2018" name="BMC Genomics">
        <title>The genome of Naegleria lovaniensis, the basis for a comparative approach to unravel pathogenicity factors of the human pathogenic amoeba N. fowleri.</title>
        <authorList>
            <person name="Liechti N."/>
            <person name="Schurch N."/>
            <person name="Bruggmann R."/>
            <person name="Wittwer M."/>
        </authorList>
    </citation>
    <scope>NUCLEOTIDE SEQUENCE [LARGE SCALE GENOMIC DNA]</scope>
    <source>
        <strain evidence="7 8">ATCC 30569</strain>
    </source>
</reference>
<feature type="domain" description="PTHB1 GAE" evidence="3">
    <location>
        <begin position="450"/>
        <end position="528"/>
    </location>
</feature>
<evidence type="ECO:0000259" key="4">
    <source>
        <dbReference type="Pfam" id="PF23337"/>
    </source>
</evidence>
<evidence type="ECO:0000313" key="8">
    <source>
        <dbReference type="Proteomes" id="UP000816034"/>
    </source>
</evidence>
<accession>A0AA88GGZ4</accession>
<evidence type="ECO:0000259" key="3">
    <source>
        <dbReference type="Pfam" id="PF14728"/>
    </source>
</evidence>
<evidence type="ECO:0000259" key="2">
    <source>
        <dbReference type="Pfam" id="PF14727"/>
    </source>
</evidence>
<sequence length="841" mass="94937">MSLFRLREWWSTKCGDSEEFEKGSLCIGNVDNERGDSGTCFLDKIVVGSLSGMLRIYKPQKNSYYPTDLLLEKQLEAPILQLEIGKFIPNSRDNALGVLMPKKFAVYTIVKQASDYSSEQQDSNAMEGYALQLYYEHALQRLSYNFCYGPFGGAYGKDYICIQSFDGQLSFFEQDHFTFHRFLSTSLIPGPLTYSRSMDSFITFNSSMEVEAYKYQMLAASSGSNQKENSNGKKVKATWSVNVGEEVYDIVVGRYSQYLSAGQSEILAVGERTLFSIKENGELASQMRFDYFPSAVELYKPGTDQNDRYNLLIGTHNKTVMIYSDPKLAWAAGMTSTPVAIRVANIGGIKGVIVTLDEEGNLALNYLGTGAISNTVPTLENKDVDYERLEEETKRLQQIIRRTKRNQKDESSESLIIRAQIPNTVDPESFNTGNENKRVTIQLYIGYTGNNCVLENITVNFHVEKPFYVISPTTYITTLNGGNQSTPFVLPVTVFGGSDCTPKSLEASVTAIYHDPVTGQPKISNCNFLLPFGLCGDVVPAKKSSTHKITLDTNKSPIPIATLFEDLIQKDDTETSNLISENILTMQYSNGKDATILVSKNAGRYRIQSSSLDAMYILVKETLRRLKQCATALQMEDKQPMKIEFTENMPYYPYFDVIDAHFKNRLGLHIYYQQLDKLAAQFRALQKRLLVRYKDKNPTSINSLDILFDKTYQEILALTKKIEKTQQSLKEASHDLTCSTLLMHVLVTLSHSLDDKETEVLENHWPSFVNDESPGWEETADFGLGQLLNTVLTKNPKEKSFQTELEMLTDTSRLKKRIANVVEKLQSYKLVPAEAKDEKKK</sequence>
<evidence type="ECO:0000256" key="1">
    <source>
        <dbReference type="SAM" id="Coils"/>
    </source>
</evidence>
<evidence type="ECO:0000313" key="7">
    <source>
        <dbReference type="EMBL" id="KAG2375295.1"/>
    </source>
</evidence>
<dbReference type="GO" id="GO:0034464">
    <property type="term" value="C:BBSome"/>
    <property type="evidence" value="ECO:0007669"/>
    <property type="project" value="InterPro"/>
</dbReference>
<dbReference type="AlphaFoldDB" id="A0AA88GGZ4"/>
<dbReference type="InterPro" id="IPR028074">
    <property type="entry name" value="PHTB1_GAE_dom"/>
</dbReference>
<dbReference type="PANTHER" id="PTHR20991">
    <property type="entry name" value="PARATHYROID HORMONE-RESPONSIVE B1 GENE"/>
    <property type="match status" value="1"/>
</dbReference>
<keyword evidence="1" id="KW-0175">Coiled coil</keyword>
<dbReference type="PANTHER" id="PTHR20991:SF0">
    <property type="entry name" value="PROTEIN PTHB1"/>
    <property type="match status" value="1"/>
</dbReference>
<dbReference type="Pfam" id="PF23339">
    <property type="entry name" value="PTHB1_CtH"/>
    <property type="match status" value="1"/>
</dbReference>
<dbReference type="Pfam" id="PF14727">
    <property type="entry name" value="PHTB1_N"/>
    <property type="match status" value="1"/>
</dbReference>
<dbReference type="GO" id="GO:0016020">
    <property type="term" value="C:membrane"/>
    <property type="evidence" value="ECO:0007669"/>
    <property type="project" value="TreeGrafter"/>
</dbReference>
<name>A0AA88GGZ4_NAELO</name>
<dbReference type="Proteomes" id="UP000816034">
    <property type="component" value="Unassembled WGS sequence"/>
</dbReference>
<dbReference type="Pfam" id="PF23338">
    <property type="entry name" value="PTHB1_hp"/>
    <property type="match status" value="1"/>
</dbReference>
<organism evidence="7 8">
    <name type="scientific">Naegleria lovaniensis</name>
    <name type="common">Amoeba</name>
    <dbReference type="NCBI Taxonomy" id="51637"/>
    <lineage>
        <taxon>Eukaryota</taxon>
        <taxon>Discoba</taxon>
        <taxon>Heterolobosea</taxon>
        <taxon>Tetramitia</taxon>
        <taxon>Eutetramitia</taxon>
        <taxon>Vahlkampfiidae</taxon>
        <taxon>Naegleria</taxon>
    </lineage>
</organism>
<feature type="coiled-coil region" evidence="1">
    <location>
        <begin position="379"/>
        <end position="406"/>
    </location>
</feature>
<dbReference type="RefSeq" id="XP_044544469.1">
    <property type="nucleotide sequence ID" value="XM_044700158.1"/>
</dbReference>
<feature type="domain" description="PTHB1 platform" evidence="4">
    <location>
        <begin position="531"/>
        <end position="638"/>
    </location>
</feature>
<dbReference type="InterPro" id="IPR028073">
    <property type="entry name" value="PHTB1_N_dom"/>
</dbReference>
<dbReference type="InterPro" id="IPR026511">
    <property type="entry name" value="PTHB1"/>
</dbReference>
<feature type="domain" description="PTHB1 C-terminal helix bundle" evidence="6">
    <location>
        <begin position="753"/>
        <end position="825"/>
    </location>
</feature>
<proteinExistence type="predicted"/>
<dbReference type="Pfam" id="PF23337">
    <property type="entry name" value="PTHB1_pf"/>
    <property type="match status" value="1"/>
</dbReference>
<feature type="domain" description="PTHB1 hairpin" evidence="5">
    <location>
        <begin position="649"/>
        <end position="750"/>
    </location>
</feature>
<dbReference type="Pfam" id="PF14728">
    <property type="entry name" value="PTHB1_GAE"/>
    <property type="match status" value="1"/>
</dbReference>
<dbReference type="EMBL" id="PYSW02000039">
    <property type="protein sequence ID" value="KAG2375295.1"/>
    <property type="molecule type" value="Genomic_DNA"/>
</dbReference>
<evidence type="ECO:0000259" key="5">
    <source>
        <dbReference type="Pfam" id="PF23338"/>
    </source>
</evidence>
<feature type="domain" description="PTHB1 N-terminal" evidence="2">
    <location>
        <begin position="1"/>
        <end position="369"/>
    </location>
</feature>
<dbReference type="InterPro" id="IPR055363">
    <property type="entry name" value="PTHB1_hp_dom"/>
</dbReference>
<dbReference type="GeneID" id="68102372"/>
<dbReference type="GO" id="GO:0060271">
    <property type="term" value="P:cilium assembly"/>
    <property type="evidence" value="ECO:0007669"/>
    <property type="project" value="TreeGrafter"/>
</dbReference>
<dbReference type="InterPro" id="IPR055362">
    <property type="entry name" value="PTHB1_pf_dom"/>
</dbReference>
<evidence type="ECO:0000259" key="6">
    <source>
        <dbReference type="Pfam" id="PF23339"/>
    </source>
</evidence>
<protein>
    <submittedName>
        <fullName evidence="7">Uncharacterized protein</fullName>
    </submittedName>
</protein>